<protein>
    <submittedName>
        <fullName evidence="2">TorF family putative porin</fullName>
    </submittedName>
</protein>
<dbReference type="Proteomes" id="UP001139474">
    <property type="component" value="Unassembled WGS sequence"/>
</dbReference>
<feature type="signal peptide" evidence="1">
    <location>
        <begin position="1"/>
        <end position="21"/>
    </location>
</feature>
<gene>
    <name evidence="2" type="ORF">NJR55_01545</name>
</gene>
<sequence length="240" mass="26488">MIKTALFSLVTCALGTSSALANDYSVSSNLTLTSDYVFRGVSQTNEDPAIQGGFDLALENGWYAGVWASNVGFGEGSTEADIYAGWSQPLNDNWALDFGVIRYLYPSGNGAGAEFNYNEIYTNITFRDFNLNIVYSDDYFGTGVDSFYYVAGDYGYQFTEKWSVNLHAGLNQFDSENELTQFLGAAPTTDDAYWDWSVTLNYSLTDSINLDLGYIDTDIDKQSCVEICDGRMVVSLSSSF</sequence>
<dbReference type="InterPro" id="IPR010239">
    <property type="entry name" value="CHP02001"/>
</dbReference>
<name>A0A9X2JTR4_9GAMM</name>
<evidence type="ECO:0000256" key="1">
    <source>
        <dbReference type="SAM" id="SignalP"/>
    </source>
</evidence>
<keyword evidence="1" id="KW-0732">Signal</keyword>
<dbReference type="AlphaFoldDB" id="A0A9X2JTR4"/>
<dbReference type="Pfam" id="PF09694">
    <property type="entry name" value="Gcw_chp"/>
    <property type="match status" value="1"/>
</dbReference>
<dbReference type="EMBL" id="JAMZDE010000001">
    <property type="protein sequence ID" value="MCP1338266.1"/>
    <property type="molecule type" value="Genomic_DNA"/>
</dbReference>
<dbReference type="RefSeq" id="WP_253617526.1">
    <property type="nucleotide sequence ID" value="NZ_JAMZDE010000001.1"/>
</dbReference>
<accession>A0A9X2JTR4</accession>
<feature type="chain" id="PRO_5040804983" evidence="1">
    <location>
        <begin position="22"/>
        <end position="240"/>
    </location>
</feature>
<organism evidence="2 3">
    <name type="scientific">Idiomarina rhizosphaerae</name>
    <dbReference type="NCBI Taxonomy" id="2961572"/>
    <lineage>
        <taxon>Bacteria</taxon>
        <taxon>Pseudomonadati</taxon>
        <taxon>Pseudomonadota</taxon>
        <taxon>Gammaproteobacteria</taxon>
        <taxon>Alteromonadales</taxon>
        <taxon>Idiomarinaceae</taxon>
        <taxon>Idiomarina</taxon>
    </lineage>
</organism>
<reference evidence="2" key="1">
    <citation type="submission" date="2022-06" db="EMBL/GenBank/DDBJ databases">
        <title>Idiomarina rhizosphaerae M1R2S28.</title>
        <authorList>
            <person name="Sun J.-Q."/>
            <person name="Li L.-F."/>
        </authorList>
    </citation>
    <scope>NUCLEOTIDE SEQUENCE</scope>
    <source>
        <strain evidence="2">M1R2S28</strain>
    </source>
</reference>
<evidence type="ECO:0000313" key="2">
    <source>
        <dbReference type="EMBL" id="MCP1338266.1"/>
    </source>
</evidence>
<proteinExistence type="predicted"/>
<keyword evidence="3" id="KW-1185">Reference proteome</keyword>
<evidence type="ECO:0000313" key="3">
    <source>
        <dbReference type="Proteomes" id="UP001139474"/>
    </source>
</evidence>
<dbReference type="SUPFAM" id="SSF56935">
    <property type="entry name" value="Porins"/>
    <property type="match status" value="1"/>
</dbReference>
<dbReference type="NCBIfam" id="TIGR02001">
    <property type="entry name" value="gcw_chp"/>
    <property type="match status" value="1"/>
</dbReference>
<comment type="caution">
    <text evidence="2">The sequence shown here is derived from an EMBL/GenBank/DDBJ whole genome shotgun (WGS) entry which is preliminary data.</text>
</comment>